<protein>
    <submittedName>
        <fullName evidence="2">DUF4358 domain-containing protein</fullName>
    </submittedName>
</protein>
<accession>A0ABR8RDJ0</accession>
<feature type="signal peptide" evidence="1">
    <location>
        <begin position="1"/>
        <end position="19"/>
    </location>
</feature>
<proteinExistence type="predicted"/>
<dbReference type="Proteomes" id="UP000640786">
    <property type="component" value="Unassembled WGS sequence"/>
</dbReference>
<evidence type="ECO:0000313" key="3">
    <source>
        <dbReference type="Proteomes" id="UP000640786"/>
    </source>
</evidence>
<gene>
    <name evidence="2" type="ORF">H9650_17315</name>
</gene>
<dbReference type="Pfam" id="PF14270">
    <property type="entry name" value="DUF4358"/>
    <property type="match status" value="1"/>
</dbReference>
<sequence>MKKIMSFLMLTIVLGLLIAGCSKDQSSTIEPELSANEMADKMLEKVEQPSLMELEPDQIKDLYNLNPEKLEEYSIRIPMMNVKTNEIAILKVKDAKDVPDVESAIKQRAENVQKQFETYLPDQYENAKNYKLVTKGNYILLVISEDADELLKVYDSFFEQK</sequence>
<dbReference type="PROSITE" id="PS51257">
    <property type="entry name" value="PROKAR_LIPOPROTEIN"/>
    <property type="match status" value="1"/>
</dbReference>
<organism evidence="2 3">
    <name type="scientific">Psychrobacillus faecigallinarum</name>
    <dbReference type="NCBI Taxonomy" id="2762235"/>
    <lineage>
        <taxon>Bacteria</taxon>
        <taxon>Bacillati</taxon>
        <taxon>Bacillota</taxon>
        <taxon>Bacilli</taxon>
        <taxon>Bacillales</taxon>
        <taxon>Bacillaceae</taxon>
        <taxon>Psychrobacillus</taxon>
    </lineage>
</organism>
<dbReference type="RefSeq" id="WP_191697754.1">
    <property type="nucleotide sequence ID" value="NZ_JACSQO010000011.1"/>
</dbReference>
<feature type="chain" id="PRO_5047366592" evidence="1">
    <location>
        <begin position="20"/>
        <end position="161"/>
    </location>
</feature>
<keyword evidence="3" id="KW-1185">Reference proteome</keyword>
<keyword evidence="1" id="KW-0732">Signal</keyword>
<reference evidence="2 3" key="1">
    <citation type="submission" date="2020-08" db="EMBL/GenBank/DDBJ databases">
        <title>A Genomic Blueprint of the Chicken Gut Microbiome.</title>
        <authorList>
            <person name="Gilroy R."/>
            <person name="Ravi A."/>
            <person name="Getino M."/>
            <person name="Pursley I."/>
            <person name="Horton D.L."/>
            <person name="Alikhan N.-F."/>
            <person name="Baker D."/>
            <person name="Gharbi K."/>
            <person name="Hall N."/>
            <person name="Watson M."/>
            <person name="Adriaenssens E.M."/>
            <person name="Foster-Nyarko E."/>
            <person name="Jarju S."/>
            <person name="Secka A."/>
            <person name="Antonio M."/>
            <person name="Oren A."/>
            <person name="Chaudhuri R."/>
            <person name="La Ragione R.M."/>
            <person name="Hildebrand F."/>
            <person name="Pallen M.J."/>
        </authorList>
    </citation>
    <scope>NUCLEOTIDE SEQUENCE [LARGE SCALE GENOMIC DNA]</scope>
    <source>
        <strain evidence="2 3">Sa2BUA9</strain>
    </source>
</reference>
<evidence type="ECO:0000256" key="1">
    <source>
        <dbReference type="SAM" id="SignalP"/>
    </source>
</evidence>
<comment type="caution">
    <text evidence="2">The sequence shown here is derived from an EMBL/GenBank/DDBJ whole genome shotgun (WGS) entry which is preliminary data.</text>
</comment>
<evidence type="ECO:0000313" key="2">
    <source>
        <dbReference type="EMBL" id="MBD7945870.1"/>
    </source>
</evidence>
<dbReference type="EMBL" id="JACSQO010000011">
    <property type="protein sequence ID" value="MBD7945870.1"/>
    <property type="molecule type" value="Genomic_DNA"/>
</dbReference>
<name>A0ABR8RDJ0_9BACI</name>
<dbReference type="InterPro" id="IPR025648">
    <property type="entry name" value="DUF4358"/>
</dbReference>